<dbReference type="EMBL" id="VSSQ01034056">
    <property type="protein sequence ID" value="MPM85867.1"/>
    <property type="molecule type" value="Genomic_DNA"/>
</dbReference>
<name>A0A645D9J5_9ZZZZ</name>
<reference evidence="1" key="1">
    <citation type="submission" date="2019-08" db="EMBL/GenBank/DDBJ databases">
        <authorList>
            <person name="Kucharzyk K."/>
            <person name="Murdoch R.W."/>
            <person name="Higgins S."/>
            <person name="Loffler F."/>
        </authorList>
    </citation>
    <scope>NUCLEOTIDE SEQUENCE</scope>
</reference>
<accession>A0A645D9J5</accession>
<proteinExistence type="predicted"/>
<dbReference type="AlphaFoldDB" id="A0A645D9J5"/>
<protein>
    <submittedName>
        <fullName evidence="1">Uncharacterized protein</fullName>
    </submittedName>
</protein>
<sequence length="229" mass="25173">MNVVFRPGDDIGNAEVFQDGGGKNAGLDAFTNGDHCDVGFFCAAFGKSLGVGGVRLNAEINESGGFLDALTVIVYRDDLVMKLGESFAQRLTEPAQTDDQHHFFFFFHVRSSNGGESGNSGAPGLREMAGFRRRFGRWASVGFDPPLGLARRQIPIPGEDYDIVVFIQNDGMIREKQAKAAVFIEGERAVLFGKITKTQHPSHLLPFTISRRIFPAWRDSPGTDYQRAN</sequence>
<organism evidence="1">
    <name type="scientific">bioreactor metagenome</name>
    <dbReference type="NCBI Taxonomy" id="1076179"/>
    <lineage>
        <taxon>unclassified sequences</taxon>
        <taxon>metagenomes</taxon>
        <taxon>ecological metagenomes</taxon>
    </lineage>
</organism>
<gene>
    <name evidence="1" type="ORF">SDC9_132950</name>
</gene>
<evidence type="ECO:0000313" key="1">
    <source>
        <dbReference type="EMBL" id="MPM85867.1"/>
    </source>
</evidence>
<comment type="caution">
    <text evidence="1">The sequence shown here is derived from an EMBL/GenBank/DDBJ whole genome shotgun (WGS) entry which is preliminary data.</text>
</comment>